<dbReference type="PANTHER" id="PTHR30473">
    <property type="entry name" value="PROTEIN PHOH"/>
    <property type="match status" value="1"/>
</dbReference>
<evidence type="ECO:0000313" key="5">
    <source>
        <dbReference type="EMBL" id="WNO47566.1"/>
    </source>
</evidence>
<dbReference type="GO" id="GO:0005524">
    <property type="term" value="F:ATP binding"/>
    <property type="evidence" value="ECO:0007669"/>
    <property type="project" value="UniProtKB-KW"/>
</dbReference>
<protein>
    <recommendedName>
        <fullName evidence="4">PhoH-like protein domain-containing protein</fullName>
    </recommendedName>
</protein>
<sequence length="263" mass="30143">MGDMRHSNRNNNRKGKWEKNQTKQAAGTEEIINEQQVASQDFNLSWFKPTTTQKDIIMSMCCNDLTAVQGSSGTGKSTTVIWQALQDMKRGMYDKVVFIKTPCESGSDQIGYLTGDANQKLEVHFESMRSIFHSFMTKEKLRLEEKRGRIEFTIPNFIQGKTFDRTLMIIDEMQSINVETTKLLLERAGLDTRVVCLGDKNQRYSAKKRSDGFTHFVEMITEIGEDGVRISKEGTMGYIEMTAKDNMRSELSRRIVELYEEGL</sequence>
<name>A0AA96KSU1_9CAUD</name>
<dbReference type="Gene3D" id="3.40.50.300">
    <property type="entry name" value="P-loop containing nucleotide triphosphate hydrolases"/>
    <property type="match status" value="1"/>
</dbReference>
<accession>A0AA96KSU1</accession>
<evidence type="ECO:0000259" key="4">
    <source>
        <dbReference type="Pfam" id="PF02562"/>
    </source>
</evidence>
<keyword evidence="2" id="KW-0067">ATP-binding</keyword>
<keyword evidence="1" id="KW-0547">Nucleotide-binding</keyword>
<dbReference type="EMBL" id="OR481006">
    <property type="protein sequence ID" value="WNO47566.1"/>
    <property type="molecule type" value="Genomic_DNA"/>
</dbReference>
<dbReference type="Pfam" id="PF02562">
    <property type="entry name" value="PhoH"/>
    <property type="match status" value="1"/>
</dbReference>
<evidence type="ECO:0000256" key="1">
    <source>
        <dbReference type="ARBA" id="ARBA00022741"/>
    </source>
</evidence>
<dbReference type="InterPro" id="IPR003714">
    <property type="entry name" value="PhoH"/>
</dbReference>
<feature type="domain" description="PhoH-like protein" evidence="4">
    <location>
        <begin position="50"/>
        <end position="260"/>
    </location>
</feature>
<proteinExistence type="predicted"/>
<dbReference type="InterPro" id="IPR027417">
    <property type="entry name" value="P-loop_NTPase"/>
</dbReference>
<organism evidence="5">
    <name type="scientific">Staphylococcus phage vB_VibM_10AMN12</name>
    <dbReference type="NCBI Taxonomy" id="3076785"/>
    <lineage>
        <taxon>Viruses</taxon>
        <taxon>Duplodnaviria</taxon>
        <taxon>Heunggongvirae</taxon>
        <taxon>Uroviricota</taxon>
        <taxon>Caudoviricetes</taxon>
    </lineage>
</organism>
<reference evidence="5" key="1">
    <citation type="submission" date="2023-08" db="EMBL/GenBank/DDBJ databases">
        <authorList>
            <person name="Nazir A."/>
        </authorList>
    </citation>
    <scope>NUCLEOTIDE SEQUENCE</scope>
</reference>
<dbReference type="InterPro" id="IPR051451">
    <property type="entry name" value="PhoH2-like"/>
</dbReference>
<evidence type="ECO:0000256" key="2">
    <source>
        <dbReference type="ARBA" id="ARBA00022840"/>
    </source>
</evidence>
<dbReference type="PANTHER" id="PTHR30473:SF2">
    <property type="entry name" value="PIN DOMAIN-CONTAINING PROTEIN"/>
    <property type="match status" value="1"/>
</dbReference>
<evidence type="ECO:0000256" key="3">
    <source>
        <dbReference type="SAM" id="MobiDB-lite"/>
    </source>
</evidence>
<feature type="region of interest" description="Disordered" evidence="3">
    <location>
        <begin position="1"/>
        <end position="27"/>
    </location>
</feature>
<dbReference type="SUPFAM" id="SSF52540">
    <property type="entry name" value="P-loop containing nucleoside triphosphate hydrolases"/>
    <property type="match status" value="1"/>
</dbReference>